<evidence type="ECO:0000313" key="1">
    <source>
        <dbReference type="EMBL" id="KHL24541.1"/>
    </source>
</evidence>
<dbReference type="AlphaFoldDB" id="A0A0B2BXY0"/>
<evidence type="ECO:0008006" key="3">
    <source>
        <dbReference type="Google" id="ProtNLM"/>
    </source>
</evidence>
<dbReference type="EMBL" id="JTDN01000002">
    <property type="protein sequence ID" value="KHL24541.1"/>
    <property type="molecule type" value="Genomic_DNA"/>
</dbReference>
<dbReference type="Pfam" id="PF09550">
    <property type="entry name" value="Phage_TAC_6"/>
    <property type="match status" value="1"/>
</dbReference>
<proteinExistence type="predicted"/>
<comment type="caution">
    <text evidence="1">The sequence shown here is derived from an EMBL/GenBank/DDBJ whole genome shotgun (WGS) entry which is preliminary data.</text>
</comment>
<protein>
    <recommendedName>
        <fullName evidence="3">Phage tail assembly chaperone</fullName>
    </recommendedName>
</protein>
<dbReference type="Proteomes" id="UP000030988">
    <property type="component" value="Unassembled WGS sequence"/>
</dbReference>
<accession>A0A0B2BXY0</accession>
<dbReference type="InterPro" id="IPR019056">
    <property type="entry name" value="Phage_TAC_6"/>
</dbReference>
<reference evidence="1 2" key="1">
    <citation type="submission" date="2014-11" db="EMBL/GenBank/DDBJ databases">
        <title>Draft genome sequence of Kirrobacter mercurialis.</title>
        <authorList>
            <person name="Coil D.A."/>
            <person name="Eisen J.A."/>
        </authorList>
    </citation>
    <scope>NUCLEOTIDE SEQUENCE [LARGE SCALE GENOMIC DNA]</scope>
    <source>
        <strain evidence="1 2">Coronado</strain>
    </source>
</reference>
<name>A0A0B2BXY0_9SPHN</name>
<evidence type="ECO:0000313" key="2">
    <source>
        <dbReference type="Proteomes" id="UP000030988"/>
    </source>
</evidence>
<sequence length="61" mass="6523">MDRAARLAGVIPAMVGWRPDDFWSATPAEVAAILHPPELAGTGDGLSRAELNRLMERDGHG</sequence>
<dbReference type="OrthoDB" id="7582980at2"/>
<organism evidence="1 2">
    <name type="scientific">Croceibacterium mercuriale</name>
    <dbReference type="NCBI Taxonomy" id="1572751"/>
    <lineage>
        <taxon>Bacteria</taxon>
        <taxon>Pseudomonadati</taxon>
        <taxon>Pseudomonadota</taxon>
        <taxon>Alphaproteobacteria</taxon>
        <taxon>Sphingomonadales</taxon>
        <taxon>Erythrobacteraceae</taxon>
        <taxon>Croceibacterium</taxon>
    </lineage>
</organism>
<dbReference type="STRING" id="1572751.PK98_11135"/>
<gene>
    <name evidence="1" type="ORF">PK98_11135</name>
</gene>
<keyword evidence="2" id="KW-1185">Reference proteome</keyword>